<name>A0A4Z2F403_9TELE</name>
<dbReference type="GO" id="GO:0006816">
    <property type="term" value="P:calcium ion transport"/>
    <property type="evidence" value="ECO:0007669"/>
    <property type="project" value="InterPro"/>
</dbReference>
<gene>
    <name evidence="1" type="primary">ITPR3_2</name>
    <name evidence="1" type="ORF">EYF80_054624</name>
</gene>
<evidence type="ECO:0000313" key="2">
    <source>
        <dbReference type="Proteomes" id="UP000314294"/>
    </source>
</evidence>
<keyword evidence="1" id="KW-0675">Receptor</keyword>
<dbReference type="PANTHER" id="PTHR45816:SF1">
    <property type="entry name" value="INOSITOL 1,4,5-TRISPHOSPHATE RECEPTOR"/>
    <property type="match status" value="1"/>
</dbReference>
<dbReference type="EMBL" id="SRLO01001809">
    <property type="protein sequence ID" value="TNN35212.1"/>
    <property type="molecule type" value="Genomic_DNA"/>
</dbReference>
<organism evidence="1 2">
    <name type="scientific">Liparis tanakae</name>
    <name type="common">Tanaka's snailfish</name>
    <dbReference type="NCBI Taxonomy" id="230148"/>
    <lineage>
        <taxon>Eukaryota</taxon>
        <taxon>Metazoa</taxon>
        <taxon>Chordata</taxon>
        <taxon>Craniata</taxon>
        <taxon>Vertebrata</taxon>
        <taxon>Euteleostomi</taxon>
        <taxon>Actinopterygii</taxon>
        <taxon>Neopterygii</taxon>
        <taxon>Teleostei</taxon>
        <taxon>Neoteleostei</taxon>
        <taxon>Acanthomorphata</taxon>
        <taxon>Eupercaria</taxon>
        <taxon>Perciformes</taxon>
        <taxon>Cottioidei</taxon>
        <taxon>Cottales</taxon>
        <taxon>Liparidae</taxon>
        <taxon>Liparis</taxon>
    </lineage>
</organism>
<dbReference type="InterPro" id="IPR015925">
    <property type="entry name" value="Ryanodine_IP3_receptor"/>
</dbReference>
<dbReference type="OrthoDB" id="76898at2759"/>
<keyword evidence="2" id="KW-1185">Reference proteome</keyword>
<proteinExistence type="predicted"/>
<accession>A0A4Z2F403</accession>
<sequence>MWEGMGGNVGRDIINTLEERLKPLVNSELSVLVDVLHQPELLFLEGTDARQRCESGGFISK</sequence>
<comment type="caution">
    <text evidence="1">The sequence shown here is derived from an EMBL/GenBank/DDBJ whole genome shotgun (WGS) entry which is preliminary data.</text>
</comment>
<dbReference type="Proteomes" id="UP000314294">
    <property type="component" value="Unassembled WGS sequence"/>
</dbReference>
<dbReference type="AlphaFoldDB" id="A0A4Z2F403"/>
<evidence type="ECO:0000313" key="1">
    <source>
        <dbReference type="EMBL" id="TNN35212.1"/>
    </source>
</evidence>
<reference evidence="1 2" key="1">
    <citation type="submission" date="2019-03" db="EMBL/GenBank/DDBJ databases">
        <title>First draft genome of Liparis tanakae, snailfish: a comprehensive survey of snailfish specific genes.</title>
        <authorList>
            <person name="Kim W."/>
            <person name="Song I."/>
            <person name="Jeong J.-H."/>
            <person name="Kim D."/>
            <person name="Kim S."/>
            <person name="Ryu S."/>
            <person name="Song J.Y."/>
            <person name="Lee S.K."/>
        </authorList>
    </citation>
    <scope>NUCLEOTIDE SEQUENCE [LARGE SCALE GENOMIC DNA]</scope>
    <source>
        <tissue evidence="1">Muscle</tissue>
    </source>
</reference>
<protein>
    <submittedName>
        <fullName evidence="1">Inositol 1,4,5-trisphosphate receptor type 3</fullName>
    </submittedName>
</protein>
<dbReference type="PANTHER" id="PTHR45816">
    <property type="entry name" value="MIR DOMAIN-CONTAINING PROTEIN"/>
    <property type="match status" value="1"/>
</dbReference>